<reference evidence="1 2" key="1">
    <citation type="journal article" date="2022" name="Plant J.">
        <title>Chromosome-level genome of Camellia lanceoleosa provides a valuable resource for understanding genome evolution and self-incompatibility.</title>
        <authorList>
            <person name="Gong W."/>
            <person name="Xiao S."/>
            <person name="Wang L."/>
            <person name="Liao Z."/>
            <person name="Chang Y."/>
            <person name="Mo W."/>
            <person name="Hu G."/>
            <person name="Li W."/>
            <person name="Zhao G."/>
            <person name="Zhu H."/>
            <person name="Hu X."/>
            <person name="Ji K."/>
            <person name="Xiang X."/>
            <person name="Song Q."/>
            <person name="Yuan D."/>
            <person name="Jin S."/>
            <person name="Zhang L."/>
        </authorList>
    </citation>
    <scope>NUCLEOTIDE SEQUENCE [LARGE SCALE GENOMIC DNA]</scope>
    <source>
        <strain evidence="1">SQ_2022a</strain>
    </source>
</reference>
<sequence>MKMRMEWLKAEEGEVAEDGEEGHGKCGGSGRGRRATKKSGGRGEIWGKQRSHCKGVWELAQNQRASQILEAEEKRRPVS</sequence>
<accession>A0ACC0GFG6</accession>
<comment type="caution">
    <text evidence="1">The sequence shown here is derived from an EMBL/GenBank/DDBJ whole genome shotgun (WGS) entry which is preliminary data.</text>
</comment>
<name>A0ACC0GFG6_9ERIC</name>
<evidence type="ECO:0000313" key="2">
    <source>
        <dbReference type="Proteomes" id="UP001060215"/>
    </source>
</evidence>
<dbReference type="Proteomes" id="UP001060215">
    <property type="component" value="Chromosome 8"/>
</dbReference>
<dbReference type="EMBL" id="CM045765">
    <property type="protein sequence ID" value="KAI7999795.1"/>
    <property type="molecule type" value="Genomic_DNA"/>
</dbReference>
<evidence type="ECO:0000313" key="1">
    <source>
        <dbReference type="EMBL" id="KAI7999795.1"/>
    </source>
</evidence>
<organism evidence="1 2">
    <name type="scientific">Camellia lanceoleosa</name>
    <dbReference type="NCBI Taxonomy" id="1840588"/>
    <lineage>
        <taxon>Eukaryota</taxon>
        <taxon>Viridiplantae</taxon>
        <taxon>Streptophyta</taxon>
        <taxon>Embryophyta</taxon>
        <taxon>Tracheophyta</taxon>
        <taxon>Spermatophyta</taxon>
        <taxon>Magnoliopsida</taxon>
        <taxon>eudicotyledons</taxon>
        <taxon>Gunneridae</taxon>
        <taxon>Pentapetalae</taxon>
        <taxon>asterids</taxon>
        <taxon>Ericales</taxon>
        <taxon>Theaceae</taxon>
        <taxon>Camellia</taxon>
    </lineage>
</organism>
<protein>
    <submittedName>
        <fullName evidence="1">Uncharacterized protein</fullName>
    </submittedName>
</protein>
<gene>
    <name evidence="1" type="ORF">LOK49_LG09G01202</name>
</gene>
<keyword evidence="2" id="KW-1185">Reference proteome</keyword>
<proteinExistence type="predicted"/>